<feature type="compositionally biased region" description="Basic and acidic residues" evidence="1">
    <location>
        <begin position="416"/>
        <end position="427"/>
    </location>
</feature>
<feature type="region of interest" description="Disordered" evidence="1">
    <location>
        <begin position="1110"/>
        <end position="1138"/>
    </location>
</feature>
<evidence type="ECO:0000313" key="3">
    <source>
        <dbReference type="EMBL" id="KAF2751039.1"/>
    </source>
</evidence>
<dbReference type="Proteomes" id="UP000799440">
    <property type="component" value="Unassembled WGS sequence"/>
</dbReference>
<dbReference type="OrthoDB" id="5423516at2759"/>
<accession>A0A6A6VMK0</accession>
<feature type="compositionally biased region" description="Basic and acidic residues" evidence="1">
    <location>
        <begin position="873"/>
        <end position="900"/>
    </location>
</feature>
<feature type="region of interest" description="Disordered" evidence="1">
    <location>
        <begin position="690"/>
        <end position="1089"/>
    </location>
</feature>
<feature type="compositionally biased region" description="Basic and acidic residues" evidence="1">
    <location>
        <begin position="1232"/>
        <end position="1241"/>
    </location>
</feature>
<sequence>MPSIKDLICSIELPETKHSLPEYGTIWGDGCVETFVAVPSGPKQFAIHLRSNAYIAEGLAMYVFIDGVYQCNRLRQGLQDRRPSGEPLDRRTLIDFLVRQKEDLQPGGAMIAREWSFEKLNIVSADDAPKTCSPDRLDNIGCIEVVVLRCKDSRRSRPKPQIAGFDGTADIPGAYLGMDGQSRQSPGSDLWHQLREQDRYNPAPRYSATPSTERASPRYAVRYPHSGGREPHHPSRPSTMIGPPPPLSYVSYKDQGARSAAHAYKVPSEAFEYGTGPIPHHGHPRAESDVDLFRNRTPTHTPGEDLVSPDWLRSVTEQAYKRGMEEAMRKAATAPAEHLGTNMAEPTPPPAFSVPPGDWPQHLPDHAKSPWESTQSGDRVDKETQHVSWPHSTWESGSSYDTWSNASTARPKSRHTSHDRNKGKDKTNSAVPESTWPWDDRIHDEISPSWTSPPRAKHTKYAGKFRERSQSQRHGRNSKTEDPWISDSPHLSTAGSHHRSARHRSRSHAAPTVHTVASNTGWGEPEKDDSWETSASDWTTTSSVISPREALTYSQRHSVASPTWSEVRSPPWNTGAENASAVTGKHGTAGESSTWDSWPPSASQAAAKHQHGSTSRKKRSEAKDSYELPPIPIPLGGYIPGKHPMSPPPPYSMTTLDILRSTGRRASAAPVCAPSWNTTKVDDSGWVTVDEKKKESKSLRAKDTRWSTAEDQASSGTWTADDKETKPNDGWATTPPPAMPGAWDTGDEVKEKQSTLSIWETENAWTPNNAKANHWPNGPSASTAEGQPVWNFDAATPDWGSVHGNKEPEKEKNNEWNAGGDASPAWSGDEQADTANKPNAEKGNVNAGGWTSDANDDAAWPSTDAANWTNNSEEAKEKEGDKTAEQPSWDKTDAKSKADEAQTSAWGWTDGNVAPGDAKESKVEETQESGWPQPDWGDAANDEKKTAGDASANAGTSEKKAESAKQTGEAGKRPDWNNDAWGNNEATPEQPTQANTQAAWNEPAWGDTAAPDADKKSEKKGETPAADGWNNNNDDDAWGNNDKAGGNNNDAWATNDDANKPKSDRHSTTSRKPHPYPKPPSLAVPQPYWAFPPPAPSTVNNNKVPSIPAPSVLPPIPESTAKTKGVEHAVHPGKGRRYTHSVARPEYVDSLRKPYAVFRFKYRSEDYLKGLLGPGFKVDGEVGEKEKNKEEETREWLKSLGEEDVIKEVMRLKGLVGSKQVNEGGWGNDAGEAEKKAEGENAHAAVGDFVQQWVGDQQARTASKRSDQGKSEKAKSCERGE</sequence>
<name>A0A6A6VMK0_9PLEO</name>
<feature type="region of interest" description="Disordered" evidence="1">
    <location>
        <begin position="200"/>
        <end position="245"/>
    </location>
</feature>
<feature type="compositionally biased region" description="Polar residues" evidence="1">
    <location>
        <begin position="386"/>
        <end position="410"/>
    </location>
</feature>
<feature type="compositionally biased region" description="Low complexity" evidence="1">
    <location>
        <begin position="1025"/>
        <end position="1056"/>
    </location>
</feature>
<protein>
    <recommendedName>
        <fullName evidence="2">DUF7918 domain-containing protein</fullName>
    </recommendedName>
</protein>
<feature type="compositionally biased region" description="Polar residues" evidence="1">
    <location>
        <begin position="552"/>
        <end position="581"/>
    </location>
</feature>
<organism evidence="3 4">
    <name type="scientific">Sporormia fimetaria CBS 119925</name>
    <dbReference type="NCBI Taxonomy" id="1340428"/>
    <lineage>
        <taxon>Eukaryota</taxon>
        <taxon>Fungi</taxon>
        <taxon>Dikarya</taxon>
        <taxon>Ascomycota</taxon>
        <taxon>Pezizomycotina</taxon>
        <taxon>Dothideomycetes</taxon>
        <taxon>Pleosporomycetidae</taxon>
        <taxon>Pleosporales</taxon>
        <taxon>Sporormiaceae</taxon>
        <taxon>Sporormia</taxon>
    </lineage>
</organism>
<feature type="compositionally biased region" description="Polar residues" evidence="1">
    <location>
        <begin position="532"/>
        <end position="545"/>
    </location>
</feature>
<keyword evidence="4" id="KW-1185">Reference proteome</keyword>
<feature type="compositionally biased region" description="Basic and acidic residues" evidence="1">
    <location>
        <begin position="690"/>
        <end position="705"/>
    </location>
</feature>
<feature type="compositionally biased region" description="Basic and acidic residues" evidence="1">
    <location>
        <begin position="804"/>
        <end position="814"/>
    </location>
</feature>
<feature type="region of interest" description="Disordered" evidence="1">
    <location>
        <begin position="342"/>
        <end position="655"/>
    </location>
</feature>
<feature type="compositionally biased region" description="Basic and acidic residues" evidence="1">
    <location>
        <begin position="1264"/>
        <end position="1281"/>
    </location>
</feature>
<proteinExistence type="predicted"/>
<feature type="compositionally biased region" description="Basic residues" evidence="1">
    <location>
        <begin position="608"/>
        <end position="620"/>
    </location>
</feature>
<evidence type="ECO:0000259" key="2">
    <source>
        <dbReference type="Pfam" id="PF25534"/>
    </source>
</evidence>
<feature type="compositionally biased region" description="Basic residues" evidence="1">
    <location>
        <begin position="496"/>
        <end position="507"/>
    </location>
</feature>
<dbReference type="Pfam" id="PF25534">
    <property type="entry name" value="DUF7918"/>
    <property type="match status" value="1"/>
</dbReference>
<evidence type="ECO:0000256" key="1">
    <source>
        <dbReference type="SAM" id="MobiDB-lite"/>
    </source>
</evidence>
<feature type="compositionally biased region" description="Basic and acidic residues" evidence="1">
    <location>
        <begin position="1057"/>
        <end position="1067"/>
    </location>
</feature>
<feature type="compositionally biased region" description="Basic and acidic residues" evidence="1">
    <location>
        <begin position="1012"/>
        <end position="1022"/>
    </location>
</feature>
<feature type="region of interest" description="Disordered" evidence="1">
    <location>
        <begin position="1218"/>
        <end position="1281"/>
    </location>
</feature>
<feature type="domain" description="DUF7918" evidence="2">
    <location>
        <begin position="1111"/>
        <end position="1172"/>
    </location>
</feature>
<feature type="compositionally biased region" description="Polar residues" evidence="1">
    <location>
        <begin position="706"/>
        <end position="718"/>
    </location>
</feature>
<feature type="compositionally biased region" description="Polar residues" evidence="1">
    <location>
        <begin position="980"/>
        <end position="999"/>
    </location>
</feature>
<evidence type="ECO:0000313" key="4">
    <source>
        <dbReference type="Proteomes" id="UP000799440"/>
    </source>
</evidence>
<dbReference type="EMBL" id="MU006563">
    <property type="protein sequence ID" value="KAF2751039.1"/>
    <property type="molecule type" value="Genomic_DNA"/>
</dbReference>
<feature type="compositionally biased region" description="Polar residues" evidence="1">
    <location>
        <begin position="754"/>
        <end position="771"/>
    </location>
</feature>
<dbReference type="InterPro" id="IPR057678">
    <property type="entry name" value="DUF7918"/>
</dbReference>
<gene>
    <name evidence="3" type="ORF">M011DRAFT_191425</name>
</gene>
<feature type="compositionally biased region" description="Polar residues" evidence="1">
    <location>
        <begin position="590"/>
        <end position="604"/>
    </location>
</feature>
<reference evidence="3" key="1">
    <citation type="journal article" date="2020" name="Stud. Mycol.">
        <title>101 Dothideomycetes genomes: a test case for predicting lifestyles and emergence of pathogens.</title>
        <authorList>
            <person name="Haridas S."/>
            <person name="Albert R."/>
            <person name="Binder M."/>
            <person name="Bloem J."/>
            <person name="Labutti K."/>
            <person name="Salamov A."/>
            <person name="Andreopoulos B."/>
            <person name="Baker S."/>
            <person name="Barry K."/>
            <person name="Bills G."/>
            <person name="Bluhm B."/>
            <person name="Cannon C."/>
            <person name="Castanera R."/>
            <person name="Culley D."/>
            <person name="Daum C."/>
            <person name="Ezra D."/>
            <person name="Gonzalez J."/>
            <person name="Henrissat B."/>
            <person name="Kuo A."/>
            <person name="Liang C."/>
            <person name="Lipzen A."/>
            <person name="Lutzoni F."/>
            <person name="Magnuson J."/>
            <person name="Mondo S."/>
            <person name="Nolan M."/>
            <person name="Ohm R."/>
            <person name="Pangilinan J."/>
            <person name="Park H.-J."/>
            <person name="Ramirez L."/>
            <person name="Alfaro M."/>
            <person name="Sun H."/>
            <person name="Tritt A."/>
            <person name="Yoshinaga Y."/>
            <person name="Zwiers L.-H."/>
            <person name="Turgeon B."/>
            <person name="Goodwin S."/>
            <person name="Spatafora J."/>
            <person name="Crous P."/>
            <person name="Grigoriev I."/>
        </authorList>
    </citation>
    <scope>NUCLEOTIDE SEQUENCE</scope>
    <source>
        <strain evidence="3">CBS 119925</strain>
    </source>
</reference>